<evidence type="ECO:0000313" key="14">
    <source>
        <dbReference type="Proteomes" id="UP000187209"/>
    </source>
</evidence>
<dbReference type="InterPro" id="IPR000719">
    <property type="entry name" value="Prot_kinase_dom"/>
</dbReference>
<keyword evidence="7" id="KW-0418">Kinase</keyword>
<evidence type="ECO:0000256" key="7">
    <source>
        <dbReference type="ARBA" id="ARBA00022777"/>
    </source>
</evidence>
<dbReference type="CDD" id="cd00038">
    <property type="entry name" value="CAP_ED"/>
    <property type="match status" value="3"/>
</dbReference>
<organism evidence="13 14">
    <name type="scientific">Stentor coeruleus</name>
    <dbReference type="NCBI Taxonomy" id="5963"/>
    <lineage>
        <taxon>Eukaryota</taxon>
        <taxon>Sar</taxon>
        <taxon>Alveolata</taxon>
        <taxon>Ciliophora</taxon>
        <taxon>Postciliodesmatophora</taxon>
        <taxon>Heterotrichea</taxon>
        <taxon>Heterotrichida</taxon>
        <taxon>Stentoridae</taxon>
        <taxon>Stentor</taxon>
    </lineage>
</organism>
<keyword evidence="9" id="KW-0460">Magnesium</keyword>
<dbReference type="GO" id="GO:0005952">
    <property type="term" value="C:cAMP-dependent protein kinase complex"/>
    <property type="evidence" value="ECO:0007669"/>
    <property type="project" value="TreeGrafter"/>
</dbReference>
<dbReference type="InterPro" id="IPR000595">
    <property type="entry name" value="cNMP-bd_dom"/>
</dbReference>
<evidence type="ECO:0000313" key="13">
    <source>
        <dbReference type="EMBL" id="OMJ81268.1"/>
    </source>
</evidence>
<dbReference type="AlphaFoldDB" id="A0A1R2BWU7"/>
<dbReference type="PROSITE" id="PS50011">
    <property type="entry name" value="PROTEIN_KINASE_DOM"/>
    <property type="match status" value="1"/>
</dbReference>
<accession>A0A1R2BWU7</accession>
<dbReference type="SUPFAM" id="SSF56112">
    <property type="entry name" value="Protein kinase-like (PK-like)"/>
    <property type="match status" value="1"/>
</dbReference>
<gene>
    <name evidence="13" type="ORF">SteCoe_18327</name>
</gene>
<dbReference type="PROSITE" id="PS00888">
    <property type="entry name" value="CNMP_BINDING_1"/>
    <property type="match status" value="1"/>
</dbReference>
<comment type="caution">
    <text evidence="13">The sequence shown here is derived from an EMBL/GenBank/DDBJ whole genome shotgun (WGS) entry which is preliminary data.</text>
</comment>
<dbReference type="GO" id="GO:0046872">
    <property type="term" value="F:metal ion binding"/>
    <property type="evidence" value="ECO:0007669"/>
    <property type="project" value="UniProtKB-KW"/>
</dbReference>
<name>A0A1R2BWU7_9CILI</name>
<feature type="domain" description="Protein kinase" evidence="11">
    <location>
        <begin position="535"/>
        <end position="788"/>
    </location>
</feature>
<reference evidence="13 14" key="1">
    <citation type="submission" date="2016-11" db="EMBL/GenBank/DDBJ databases">
        <title>The macronuclear genome of Stentor coeruleus: a giant cell with tiny introns.</title>
        <authorList>
            <person name="Slabodnick M."/>
            <person name="Ruby J.G."/>
            <person name="Reiff S.B."/>
            <person name="Swart E.C."/>
            <person name="Gosai S."/>
            <person name="Prabakaran S."/>
            <person name="Witkowska E."/>
            <person name="Larue G.E."/>
            <person name="Fisher S."/>
            <person name="Freeman R.M."/>
            <person name="Gunawardena J."/>
            <person name="Chu W."/>
            <person name="Stover N.A."/>
            <person name="Gregory B.D."/>
            <person name="Nowacki M."/>
            <person name="Derisi J."/>
            <person name="Roy S.W."/>
            <person name="Marshall W.F."/>
            <person name="Sood P."/>
        </authorList>
    </citation>
    <scope>NUCLEOTIDE SEQUENCE [LARGE SCALE GENOMIC DNA]</scope>
    <source>
        <strain evidence="13">WM001</strain>
    </source>
</reference>
<dbReference type="Gene3D" id="3.30.200.20">
    <property type="entry name" value="Phosphorylase Kinase, domain 1"/>
    <property type="match status" value="1"/>
</dbReference>
<feature type="domain" description="Cyclic nucleotide-binding" evidence="12">
    <location>
        <begin position="179"/>
        <end position="279"/>
    </location>
</feature>
<dbReference type="Pfam" id="PF00069">
    <property type="entry name" value="Pkinase"/>
    <property type="match status" value="1"/>
</dbReference>
<keyword evidence="4" id="KW-0808">Transferase</keyword>
<keyword evidence="14" id="KW-1185">Reference proteome</keyword>
<evidence type="ECO:0000256" key="4">
    <source>
        <dbReference type="ARBA" id="ARBA00022679"/>
    </source>
</evidence>
<keyword evidence="5" id="KW-0479">Metal-binding</keyword>
<evidence type="ECO:0000256" key="3">
    <source>
        <dbReference type="ARBA" id="ARBA00022527"/>
    </source>
</evidence>
<keyword evidence="8" id="KW-0067">ATP-binding</keyword>
<dbReference type="EMBL" id="MPUH01000387">
    <property type="protein sequence ID" value="OMJ81268.1"/>
    <property type="molecule type" value="Genomic_DNA"/>
</dbReference>
<dbReference type="GO" id="GO:0004691">
    <property type="term" value="F:cAMP-dependent protein kinase activity"/>
    <property type="evidence" value="ECO:0007669"/>
    <property type="project" value="TreeGrafter"/>
</dbReference>
<dbReference type="OrthoDB" id="100546at2759"/>
<protein>
    <recommendedName>
        <fullName evidence="10">cGMP-dependent protein kinase</fullName>
    </recommendedName>
</protein>
<evidence type="ECO:0000256" key="2">
    <source>
        <dbReference type="ARBA" id="ARBA00022490"/>
    </source>
</evidence>
<dbReference type="InterPro" id="IPR018488">
    <property type="entry name" value="cNMP-bd_CS"/>
</dbReference>
<keyword evidence="2" id="KW-0963">Cytoplasm</keyword>
<dbReference type="InterPro" id="IPR014710">
    <property type="entry name" value="RmlC-like_jellyroll"/>
</dbReference>
<dbReference type="InterPro" id="IPR011009">
    <property type="entry name" value="Kinase-like_dom_sf"/>
</dbReference>
<dbReference type="PANTHER" id="PTHR24353:SF37">
    <property type="entry name" value="CAMP-DEPENDENT PROTEIN KINASE CATALYTIC SUBUNIT PRKX"/>
    <property type="match status" value="1"/>
</dbReference>
<dbReference type="SMART" id="SM00100">
    <property type="entry name" value="cNMP"/>
    <property type="match status" value="3"/>
</dbReference>
<evidence type="ECO:0000256" key="8">
    <source>
        <dbReference type="ARBA" id="ARBA00022840"/>
    </source>
</evidence>
<evidence type="ECO:0000256" key="9">
    <source>
        <dbReference type="ARBA" id="ARBA00022842"/>
    </source>
</evidence>
<evidence type="ECO:0000256" key="5">
    <source>
        <dbReference type="ARBA" id="ARBA00022723"/>
    </source>
</evidence>
<dbReference type="Proteomes" id="UP000187209">
    <property type="component" value="Unassembled WGS sequence"/>
</dbReference>
<dbReference type="Gene3D" id="2.60.120.10">
    <property type="entry name" value="Jelly Rolls"/>
    <property type="match status" value="3"/>
</dbReference>
<dbReference type="Pfam" id="PF00027">
    <property type="entry name" value="cNMP_binding"/>
    <property type="match status" value="3"/>
</dbReference>
<evidence type="ECO:0000256" key="10">
    <source>
        <dbReference type="ARBA" id="ARBA00024113"/>
    </source>
</evidence>
<feature type="domain" description="Cyclic nucleotide-binding" evidence="12">
    <location>
        <begin position="419"/>
        <end position="484"/>
    </location>
</feature>
<evidence type="ECO:0000256" key="1">
    <source>
        <dbReference type="ARBA" id="ARBA00001946"/>
    </source>
</evidence>
<proteinExistence type="predicted"/>
<feature type="domain" description="Cyclic nucleotide-binding" evidence="12">
    <location>
        <begin position="61"/>
        <end position="159"/>
    </location>
</feature>
<sequence>MGKCVAKPMLETRSINTSESIKETRNYNPFDELVGVKIEKDFHISQISKNLIYNSLSKNHLFRDLNQTDFEAIYKKLIFIVAEENRIIFNQNSIGSLFFIINSGKVEVIVNNKKRSYLSKEECFGEIALLSNSYRRASIKTASKCSFWVLSRDDFFSALKKIYSRSYDKIRKIISSSCFFINFPENKKDQISKLAILHKFEDTEQIIHEGDDGDVLYLLKSGCVSFKKGHEEVLRMSTQGEMFGEAAMLAGSKRLATCIALGTTELISLDKGSMETVFGEDYRNILLKNIVKNAISSDPHLVFLAKSDVIKISESLKWKVYKNYEVVIPAKYEKNSMLKVICVGTIVNIGDSGHRVNSYQAIGLSNNNEKSLKPDDYISEGESIIGEITRQNLEQILKINMLELFEKLDRVKFLKKISIFRALSLESIKVLSEGMKKFRCLSGEILFKIGSDASTLFVVKSGKIEIYCSTKTLRYVGAFETFGERCIGECKRSAHAKCLEDSEIFIIHKDLLLTLPEIKFLQEELKRKKYYQRDVNIFEMSIKGELASSIEGRKKYWIKDKNEKLSYDLVIVPKNILSSIQDCYDLAFERKIMLELEHRQIVKLVTTKFDSDRAYFVTEHIQGKSLRELMPLDENYLKFFTLYLVSVLEYLHDKDIVYRNMCTDNISINTKGLPFIQDFSQAKIINGRTYTRVGNPFYRAPEMILGRGYTKSVDYWSLGVVLFELAYGCLPFSIKNNDDPVVAYEKILHVKHGTTKNKSEEFNSMLMKLMCENDKRYNCENVRKCNWMHSLDWDSVNTSSSEGFESKKFKIIKSKPQFKHKNHLTVQDVINVIYMQKRNLISIDPEVNSFNWDKHF</sequence>
<dbReference type="PANTHER" id="PTHR24353">
    <property type="entry name" value="CYCLIC NUCLEOTIDE-DEPENDENT PROTEIN KINASE"/>
    <property type="match status" value="1"/>
</dbReference>
<keyword evidence="6" id="KW-0547">Nucleotide-binding</keyword>
<evidence type="ECO:0000259" key="12">
    <source>
        <dbReference type="PROSITE" id="PS50042"/>
    </source>
</evidence>
<keyword evidence="3" id="KW-0723">Serine/threonine-protein kinase</keyword>
<comment type="cofactor">
    <cofactor evidence="1">
        <name>Mg(2+)</name>
        <dbReference type="ChEBI" id="CHEBI:18420"/>
    </cofactor>
</comment>
<dbReference type="GO" id="GO:0005524">
    <property type="term" value="F:ATP binding"/>
    <property type="evidence" value="ECO:0007669"/>
    <property type="project" value="UniProtKB-KW"/>
</dbReference>
<evidence type="ECO:0000259" key="11">
    <source>
        <dbReference type="PROSITE" id="PS50011"/>
    </source>
</evidence>
<dbReference type="PROSITE" id="PS50042">
    <property type="entry name" value="CNMP_BINDING_3"/>
    <property type="match status" value="3"/>
</dbReference>
<dbReference type="SUPFAM" id="SSF51206">
    <property type="entry name" value="cAMP-binding domain-like"/>
    <property type="match status" value="3"/>
</dbReference>
<dbReference type="Gene3D" id="1.10.510.10">
    <property type="entry name" value="Transferase(Phosphotransferase) domain 1"/>
    <property type="match status" value="1"/>
</dbReference>
<dbReference type="InterPro" id="IPR018490">
    <property type="entry name" value="cNMP-bd_dom_sf"/>
</dbReference>
<evidence type="ECO:0000256" key="6">
    <source>
        <dbReference type="ARBA" id="ARBA00022741"/>
    </source>
</evidence>